<dbReference type="KEGG" id="cao:Celal_2286"/>
<name>E6X6P0_CELAD</name>
<feature type="chain" id="PRO_5003212642" description="Peptidase E" evidence="1">
    <location>
        <begin position="20"/>
        <end position="169"/>
    </location>
</feature>
<sequence>MKSLKKSFLILLVPLFAFTAVHKFYVTVTNIAYSEKEDAIQITSRIFIDDLEKAFKERYAIRSKMATENELKDVDAYIEKYIRSKFIVTINQKQREYTYIGKKYDNDVVVVYLEIPKVNYPEIKSISVTNEILTDMFEEQQNVVHFKLSGKKKSFVLTRENNKGMLNLD</sequence>
<dbReference type="EMBL" id="CP002453">
    <property type="protein sequence ID" value="ADV49578.1"/>
    <property type="molecule type" value="Genomic_DNA"/>
</dbReference>
<dbReference type="AlphaFoldDB" id="E6X6P0"/>
<reference evidence="2 3" key="1">
    <citation type="journal article" date="2010" name="Stand. Genomic Sci.">
        <title>Complete genome sequence of Cellulophaga algicola type strain (IC166).</title>
        <authorList>
            <person name="Abt B."/>
            <person name="Lu M."/>
            <person name="Misra M."/>
            <person name="Han C."/>
            <person name="Nolan M."/>
            <person name="Lucas S."/>
            <person name="Hammon N."/>
            <person name="Deshpande S."/>
            <person name="Cheng J.F."/>
            <person name="Tapia R."/>
            <person name="Goodwin L."/>
            <person name="Pitluck S."/>
            <person name="Liolios K."/>
            <person name="Pagani I."/>
            <person name="Ivanova N."/>
            <person name="Mavromatis K."/>
            <person name="Ovchinikova G."/>
            <person name="Pati A."/>
            <person name="Chen A."/>
            <person name="Palaniappan K."/>
            <person name="Land M."/>
            <person name="Hauser L."/>
            <person name="Chang Y.J."/>
            <person name="Jeffries C.D."/>
            <person name="Detter J.C."/>
            <person name="Brambilla E."/>
            <person name="Rohde M."/>
            <person name="Tindall B.J."/>
            <person name="Goker M."/>
            <person name="Woyke T."/>
            <person name="Bristow J."/>
            <person name="Eisen J.A."/>
            <person name="Markowitz V."/>
            <person name="Hugenholtz P."/>
            <person name="Kyrpides N.C."/>
            <person name="Klenk H.P."/>
            <person name="Lapidus A."/>
        </authorList>
    </citation>
    <scope>NUCLEOTIDE SEQUENCE [LARGE SCALE GENOMIC DNA]</scope>
    <source>
        <strain evidence="3">DSM 14237 / IC166 / ACAM 630</strain>
    </source>
</reference>
<gene>
    <name evidence="2" type="ordered locus">Celal_2286</name>
</gene>
<evidence type="ECO:0000313" key="3">
    <source>
        <dbReference type="Proteomes" id="UP000008634"/>
    </source>
</evidence>
<dbReference type="OrthoDB" id="5735516at2"/>
<keyword evidence="1" id="KW-0732">Signal</keyword>
<dbReference type="Proteomes" id="UP000008634">
    <property type="component" value="Chromosome"/>
</dbReference>
<evidence type="ECO:0000313" key="2">
    <source>
        <dbReference type="EMBL" id="ADV49578.1"/>
    </source>
</evidence>
<dbReference type="InterPro" id="IPR046525">
    <property type="entry name" value="DUF6702"/>
</dbReference>
<proteinExistence type="predicted"/>
<dbReference type="STRING" id="688270.Celal_2286"/>
<dbReference type="eggNOG" id="ENOG503140B">
    <property type="taxonomic scope" value="Bacteria"/>
</dbReference>
<accession>E6X6P0</accession>
<evidence type="ECO:0008006" key="4">
    <source>
        <dbReference type="Google" id="ProtNLM"/>
    </source>
</evidence>
<feature type="signal peptide" evidence="1">
    <location>
        <begin position="1"/>
        <end position="19"/>
    </location>
</feature>
<organism evidence="2 3">
    <name type="scientific">Cellulophaga algicola (strain DSM 14237 / IC166 / ACAM 630)</name>
    <dbReference type="NCBI Taxonomy" id="688270"/>
    <lineage>
        <taxon>Bacteria</taxon>
        <taxon>Pseudomonadati</taxon>
        <taxon>Bacteroidota</taxon>
        <taxon>Flavobacteriia</taxon>
        <taxon>Flavobacteriales</taxon>
        <taxon>Flavobacteriaceae</taxon>
        <taxon>Cellulophaga</taxon>
    </lineage>
</organism>
<protein>
    <recommendedName>
        <fullName evidence="4">Peptidase E</fullName>
    </recommendedName>
</protein>
<dbReference type="HOGENOM" id="CLU_107087_3_0_10"/>
<dbReference type="Pfam" id="PF20420">
    <property type="entry name" value="DUF6702"/>
    <property type="match status" value="1"/>
</dbReference>
<dbReference type="RefSeq" id="WP_013551052.1">
    <property type="nucleotide sequence ID" value="NC_014934.1"/>
</dbReference>
<evidence type="ECO:0000256" key="1">
    <source>
        <dbReference type="SAM" id="SignalP"/>
    </source>
</evidence>
<keyword evidence="3" id="KW-1185">Reference proteome</keyword>